<keyword evidence="2" id="KW-0547">Nucleotide-binding</keyword>
<keyword evidence="7" id="KW-1185">Reference proteome</keyword>
<proteinExistence type="inferred from homology"/>
<reference evidence="6 7" key="1">
    <citation type="submission" date="2021-04" db="EMBL/GenBank/DDBJ databases">
        <authorList>
            <person name="De Guttry C."/>
            <person name="Zahm M."/>
            <person name="Klopp C."/>
            <person name="Cabau C."/>
            <person name="Louis A."/>
            <person name="Berthelot C."/>
            <person name="Parey E."/>
            <person name="Roest Crollius H."/>
            <person name="Montfort J."/>
            <person name="Robinson-Rechavi M."/>
            <person name="Bucao C."/>
            <person name="Bouchez O."/>
            <person name="Gislard M."/>
            <person name="Lluch J."/>
            <person name="Milhes M."/>
            <person name="Lampietro C."/>
            <person name="Lopez Roques C."/>
            <person name="Donnadieu C."/>
            <person name="Braasch I."/>
            <person name="Desvignes T."/>
            <person name="Postlethwait J."/>
            <person name="Bobe J."/>
            <person name="Wedekind C."/>
            <person name="Guiguen Y."/>
        </authorList>
    </citation>
    <scope>NUCLEOTIDE SEQUENCE [LARGE SCALE GENOMIC DNA]</scope>
    <source>
        <strain evidence="6">Cs_M1</strain>
        <tissue evidence="6">Blood</tissue>
    </source>
</reference>
<protein>
    <recommendedName>
        <fullName evidence="5">AIG1-type G domain-containing protein</fullName>
    </recommendedName>
</protein>
<dbReference type="CDD" id="cd01852">
    <property type="entry name" value="AIG1"/>
    <property type="match status" value="2"/>
</dbReference>
<evidence type="ECO:0000256" key="3">
    <source>
        <dbReference type="ARBA" id="ARBA00023134"/>
    </source>
</evidence>
<dbReference type="GO" id="GO:0005525">
    <property type="term" value="F:GTP binding"/>
    <property type="evidence" value="ECO:0007669"/>
    <property type="project" value="UniProtKB-KW"/>
</dbReference>
<dbReference type="InterPro" id="IPR006703">
    <property type="entry name" value="G_AIG1"/>
</dbReference>
<evidence type="ECO:0000256" key="4">
    <source>
        <dbReference type="SAM" id="MobiDB-lite"/>
    </source>
</evidence>
<organism evidence="6 7">
    <name type="scientific">Coregonus suidteri</name>
    <dbReference type="NCBI Taxonomy" id="861788"/>
    <lineage>
        <taxon>Eukaryota</taxon>
        <taxon>Metazoa</taxon>
        <taxon>Chordata</taxon>
        <taxon>Craniata</taxon>
        <taxon>Vertebrata</taxon>
        <taxon>Euteleostomi</taxon>
        <taxon>Actinopterygii</taxon>
        <taxon>Neopterygii</taxon>
        <taxon>Teleostei</taxon>
        <taxon>Protacanthopterygii</taxon>
        <taxon>Salmoniformes</taxon>
        <taxon>Salmonidae</taxon>
        <taxon>Coregoninae</taxon>
        <taxon>Coregonus</taxon>
    </lineage>
</organism>
<dbReference type="InterPro" id="IPR027417">
    <property type="entry name" value="P-loop_NTPase"/>
</dbReference>
<dbReference type="AlphaFoldDB" id="A0AAN8QTA6"/>
<gene>
    <name evidence="6" type="ORF">J4Q44_G00290650</name>
</gene>
<dbReference type="SUPFAM" id="SSF52540">
    <property type="entry name" value="P-loop containing nucleoside triphosphate hydrolases"/>
    <property type="match status" value="2"/>
</dbReference>
<evidence type="ECO:0000313" key="7">
    <source>
        <dbReference type="Proteomes" id="UP001356427"/>
    </source>
</evidence>
<feature type="domain" description="AIG1-type G" evidence="5">
    <location>
        <begin position="276"/>
        <end position="447"/>
    </location>
</feature>
<feature type="region of interest" description="Disordered" evidence="4">
    <location>
        <begin position="450"/>
        <end position="471"/>
    </location>
</feature>
<dbReference type="PANTHER" id="PTHR10903">
    <property type="entry name" value="GTPASE, IMAP FAMILY MEMBER-RELATED"/>
    <property type="match status" value="1"/>
</dbReference>
<dbReference type="PANTHER" id="PTHR10903:SF170">
    <property type="entry name" value="GTPASE IMAP FAMILY MEMBER 7"/>
    <property type="match status" value="1"/>
</dbReference>
<accession>A0AAN8QTA6</accession>
<comment type="caution">
    <text evidence="6">The sequence shown here is derived from an EMBL/GenBank/DDBJ whole genome shotgun (WGS) entry which is preliminary data.</text>
</comment>
<dbReference type="PROSITE" id="PS51720">
    <property type="entry name" value="G_AIG1"/>
    <property type="match status" value="2"/>
</dbReference>
<sequence length="529" mass="60163">MERSVVFAAESEHKDKTTVPLPSDLRIILVGKTGAGKSATANTIMGREVFKASPKSVTKHCKKGEAYVPGTKITVIDTPGLFDTTLSEQEMKREIDECIKMSVPGPHVFLLVIRLARYTDEERKTVSWIQKNFGADASPFTILLFTGPDQLSGKLMIEFLRESDELQKLIQVCENRSHVFNNRESEDRTQVTELLDKIGKMVVKNGGRHYTKCKVQHIGRCFSSLSDNMEQQLTDLCNHTKIVVMAQGRGRILKILFLLILCLQDFTGQCQVSGQPSDLRIVLLGKTGSGKSATGNTILGRVVFKVDDSPVSVTAQKEMTSEIVRCVEESVPGPHAFLLVIRLGRFTEEEQNTVKWIQENFGEEASMYTILLFTHGDQLKGKSVEGFLAESKELRKLINICGGRYHVFNNREQRDNTQVPELLDKIEEMVKRNGGQHYTNEMYQEAQRKIKEEEERKREEEEKRERERKQKERERIRREDILYRCKWSAFVSAAALGWGALYASPLWLTAGTVVGMVEGYDCMDTYFNW</sequence>
<dbReference type="Pfam" id="PF04548">
    <property type="entry name" value="AIG1"/>
    <property type="match status" value="2"/>
</dbReference>
<keyword evidence="3" id="KW-0342">GTP-binding</keyword>
<dbReference type="FunFam" id="3.40.50.300:FF:000366">
    <property type="entry name" value="GTPase, IMAP family member 2"/>
    <property type="match status" value="2"/>
</dbReference>
<evidence type="ECO:0000256" key="1">
    <source>
        <dbReference type="ARBA" id="ARBA00008535"/>
    </source>
</evidence>
<evidence type="ECO:0000259" key="5">
    <source>
        <dbReference type="PROSITE" id="PS51720"/>
    </source>
</evidence>
<dbReference type="InterPro" id="IPR045058">
    <property type="entry name" value="GIMA/IAN/Toc"/>
</dbReference>
<name>A0AAN8QTA6_9TELE</name>
<evidence type="ECO:0000313" key="6">
    <source>
        <dbReference type="EMBL" id="KAK6300967.1"/>
    </source>
</evidence>
<comment type="similarity">
    <text evidence="1">Belongs to the TRAFAC class TrmE-Era-EngA-EngB-Septin-like GTPase superfamily. AIG1/Toc34/Toc159-like paraseptin GTPase family. IAN subfamily.</text>
</comment>
<dbReference type="Gene3D" id="3.40.50.300">
    <property type="entry name" value="P-loop containing nucleotide triphosphate hydrolases"/>
    <property type="match status" value="3"/>
</dbReference>
<dbReference type="EMBL" id="JAGTTL010000027">
    <property type="protein sequence ID" value="KAK6300967.1"/>
    <property type="molecule type" value="Genomic_DNA"/>
</dbReference>
<dbReference type="Proteomes" id="UP001356427">
    <property type="component" value="Unassembled WGS sequence"/>
</dbReference>
<evidence type="ECO:0000256" key="2">
    <source>
        <dbReference type="ARBA" id="ARBA00022741"/>
    </source>
</evidence>
<feature type="domain" description="AIG1-type G" evidence="5">
    <location>
        <begin position="22"/>
        <end position="219"/>
    </location>
</feature>